<dbReference type="PANTHER" id="PTHR34697">
    <property type="entry name" value="PHOSPHATIDYLGLYCEROL LYSYLTRANSFERASE"/>
    <property type="match status" value="1"/>
</dbReference>
<feature type="transmembrane region" description="Helical" evidence="6">
    <location>
        <begin position="179"/>
        <end position="197"/>
    </location>
</feature>
<keyword evidence="2" id="KW-1003">Cell membrane</keyword>
<evidence type="ECO:0000256" key="4">
    <source>
        <dbReference type="ARBA" id="ARBA00022989"/>
    </source>
</evidence>
<feature type="transmembrane region" description="Helical" evidence="6">
    <location>
        <begin position="473"/>
        <end position="495"/>
    </location>
</feature>
<dbReference type="Proteomes" id="UP000461670">
    <property type="component" value="Unassembled WGS sequence"/>
</dbReference>
<evidence type="ECO:0000256" key="1">
    <source>
        <dbReference type="ARBA" id="ARBA00004651"/>
    </source>
</evidence>
<protein>
    <submittedName>
        <fullName evidence="8">Phosphatidylglycerol lysyltransferase</fullName>
    </submittedName>
</protein>
<keyword evidence="5 6" id="KW-0472">Membrane</keyword>
<dbReference type="InterPro" id="IPR051211">
    <property type="entry name" value="PG_lysyltransferase"/>
</dbReference>
<dbReference type="GO" id="GO:0005886">
    <property type="term" value="C:plasma membrane"/>
    <property type="evidence" value="ECO:0007669"/>
    <property type="project" value="UniProtKB-SubCell"/>
</dbReference>
<feature type="transmembrane region" description="Helical" evidence="6">
    <location>
        <begin position="146"/>
        <end position="167"/>
    </location>
</feature>
<dbReference type="SUPFAM" id="SSF55729">
    <property type="entry name" value="Acyl-CoA N-acyltransferases (Nat)"/>
    <property type="match status" value="1"/>
</dbReference>
<comment type="caution">
    <text evidence="8">The sequence shown here is derived from an EMBL/GenBank/DDBJ whole genome shotgun (WGS) entry which is preliminary data.</text>
</comment>
<keyword evidence="3 6" id="KW-0812">Transmembrane</keyword>
<evidence type="ECO:0000256" key="5">
    <source>
        <dbReference type="ARBA" id="ARBA00023136"/>
    </source>
</evidence>
<dbReference type="NCBIfam" id="NF033480">
    <property type="entry name" value="bifunc_MprF"/>
    <property type="match status" value="1"/>
</dbReference>
<feature type="transmembrane region" description="Helical" evidence="6">
    <location>
        <begin position="413"/>
        <end position="430"/>
    </location>
</feature>
<dbReference type="InterPro" id="IPR016181">
    <property type="entry name" value="Acyl_CoA_acyltransferase"/>
</dbReference>
<keyword evidence="8" id="KW-0808">Transferase</keyword>
<feature type="transmembrane region" description="Helical" evidence="6">
    <location>
        <begin position="62"/>
        <end position="82"/>
    </location>
</feature>
<gene>
    <name evidence="8" type="primary">mprF</name>
    <name evidence="8" type="ORF">GAK30_01106</name>
</gene>
<dbReference type="GO" id="GO:0016755">
    <property type="term" value="F:aminoacyltransferase activity"/>
    <property type="evidence" value="ECO:0007669"/>
    <property type="project" value="TreeGrafter"/>
</dbReference>
<dbReference type="Pfam" id="PF09924">
    <property type="entry name" value="LPG_synthase_C"/>
    <property type="match status" value="1"/>
</dbReference>
<evidence type="ECO:0000256" key="3">
    <source>
        <dbReference type="ARBA" id="ARBA00022692"/>
    </source>
</evidence>
<feature type="transmembrane region" description="Helical" evidence="6">
    <location>
        <begin position="217"/>
        <end position="241"/>
    </location>
</feature>
<comment type="subcellular location">
    <subcellularLocation>
        <location evidence="1">Cell membrane</location>
        <topology evidence="1">Multi-pass membrane protein</topology>
    </subcellularLocation>
</comment>
<feature type="transmembrane region" description="Helical" evidence="6">
    <location>
        <begin position="102"/>
        <end position="125"/>
    </location>
</feature>
<feature type="transmembrane region" description="Helical" evidence="6">
    <location>
        <begin position="436"/>
        <end position="453"/>
    </location>
</feature>
<feature type="transmembrane region" description="Helical" evidence="6">
    <location>
        <begin position="247"/>
        <end position="265"/>
    </location>
</feature>
<dbReference type="InterPro" id="IPR024320">
    <property type="entry name" value="LPG_synthase_C"/>
</dbReference>
<feature type="transmembrane region" description="Helical" evidence="6">
    <location>
        <begin position="385"/>
        <end position="406"/>
    </location>
</feature>
<dbReference type="AlphaFoldDB" id="A0A7V8FQL6"/>
<dbReference type="GO" id="GO:0055091">
    <property type="term" value="P:phospholipid homeostasis"/>
    <property type="evidence" value="ECO:0007669"/>
    <property type="project" value="TreeGrafter"/>
</dbReference>
<feature type="domain" description="Phosphatidylglycerol lysyltransferase C-terminal" evidence="7">
    <location>
        <begin position="558"/>
        <end position="845"/>
    </location>
</feature>
<sequence length="875" mass="95526">MSFVMPAFVGKLIKLFDRPSLRAGLLVAAALVVGTLVFESLQHLLAEVKYRRIAALVSQTPTHLLLLAGLATLASYICLMGYDFSSLRYLGLREKVRRSTIGLTSFIAFALGNTVGLGPLAGGAVRMRMFTAAGLEPMQVARAAAFNALAFGFGTTAFGAAALLWGAPDVAELAHMPAAALRAIALGLLAALGWLLWRCAHRPYLRVRHWKIELPHLRLALQQLAITALDLSFAALTLWVLLPTEGLSWWTYLSFYLLALALGVISHVPAGLGVFEAVMLLGIGGTVPPDQLAAALVLYRLIYFLFPLGLAATLLVGYEALLHGRASGKATAVLGASLPLARAAARMSPMLLAALTFIAGIVLLVSGVTPASHSAAELLSVKVPLILVESAHMVGSICGLLLLVLARGLLHRLDAAWWGALAATGISFWLALPKGIAVHEMMYLGFLFSLLLISRRQFNRRSSLFSMQFDVYWLVWLGATLAAVAWIFFFTYRNVAYTNELWWRFEFNANAPRSLRAALAVALITLVFAVWQLLRKPSGVPAAASREELARSRAIIAGQPNAQAFIMLSGDKSVLFSASGQSFLMYGKQGRSWIALFDPVGPTHEWPELIWTFIETAHAHGGRAGFYQVRPDKLGMYLDAGMQARKLGEFAWVPLGTFTLKGGKRANLRTSVNRAERDGLRFAVVPADEVQPLLPKLRAISDTWLTKNRAREKGYSLGAFSDDYVASGPIAVVTLDGEPVAFATLMETGRKLEASIDLMRQTPDSPPGTMDYLFVQLILHYQSHGFERFGLGMAPLSGMASHELASSWHRLARLLFGHGERFYHFRGLRAFKEKFEPQWEPRYLIAPSAWSALLVLMDTAALIGRLGSRFGNNKT</sequence>
<evidence type="ECO:0000256" key="2">
    <source>
        <dbReference type="ARBA" id="ARBA00022475"/>
    </source>
</evidence>
<feature type="transmembrane region" description="Helical" evidence="6">
    <location>
        <begin position="301"/>
        <end position="322"/>
    </location>
</feature>
<accession>A0A7V8FQL6</accession>
<dbReference type="PANTHER" id="PTHR34697:SF2">
    <property type="entry name" value="PHOSPHATIDYLGLYCEROL LYSYLTRANSFERASE"/>
    <property type="match status" value="1"/>
</dbReference>
<organism evidence="8 9">
    <name type="scientific">Paracidovorax wautersii</name>
    <dbReference type="NCBI Taxonomy" id="1177982"/>
    <lineage>
        <taxon>Bacteria</taxon>
        <taxon>Pseudomonadati</taxon>
        <taxon>Pseudomonadota</taxon>
        <taxon>Betaproteobacteria</taxon>
        <taxon>Burkholderiales</taxon>
        <taxon>Comamonadaceae</taxon>
        <taxon>Paracidovorax</taxon>
    </lineage>
</organism>
<feature type="transmembrane region" description="Helical" evidence="6">
    <location>
        <begin position="20"/>
        <end position="41"/>
    </location>
</feature>
<dbReference type="EMBL" id="WNDQ01000011">
    <property type="protein sequence ID" value="KAF1022518.1"/>
    <property type="molecule type" value="Genomic_DNA"/>
</dbReference>
<reference evidence="9" key="1">
    <citation type="journal article" date="2020" name="MBio">
        <title>Horizontal gene transfer to a defensive symbiont with a reduced genome amongst a multipartite beetle microbiome.</title>
        <authorList>
            <person name="Waterworth S.C."/>
            <person name="Florez L.V."/>
            <person name="Rees E.R."/>
            <person name="Hertweck C."/>
            <person name="Kaltenpoth M."/>
            <person name="Kwan J.C."/>
        </authorList>
    </citation>
    <scope>NUCLEOTIDE SEQUENCE [LARGE SCALE GENOMIC DNA]</scope>
</reference>
<evidence type="ECO:0000256" key="6">
    <source>
        <dbReference type="SAM" id="Phobius"/>
    </source>
</evidence>
<name>A0A7V8FQL6_9BURK</name>
<evidence type="ECO:0000313" key="9">
    <source>
        <dbReference type="Proteomes" id="UP000461670"/>
    </source>
</evidence>
<keyword evidence="4 6" id="KW-1133">Transmembrane helix</keyword>
<evidence type="ECO:0000259" key="7">
    <source>
        <dbReference type="Pfam" id="PF09924"/>
    </source>
</evidence>
<feature type="transmembrane region" description="Helical" evidence="6">
    <location>
        <begin position="343"/>
        <end position="365"/>
    </location>
</feature>
<proteinExistence type="predicted"/>
<feature type="transmembrane region" description="Helical" evidence="6">
    <location>
        <begin position="515"/>
        <end position="534"/>
    </location>
</feature>
<evidence type="ECO:0000313" key="8">
    <source>
        <dbReference type="EMBL" id="KAF1022518.1"/>
    </source>
</evidence>